<reference evidence="9" key="1">
    <citation type="submission" date="2016-10" db="EMBL/GenBank/DDBJ databases">
        <authorList>
            <person name="Varghese N."/>
            <person name="Submissions S."/>
        </authorList>
    </citation>
    <scope>NUCLEOTIDE SEQUENCE [LARGE SCALE GENOMIC DNA]</scope>
    <source>
        <strain evidence="9">DSM 22002</strain>
    </source>
</reference>
<dbReference type="PANTHER" id="PTHR30106:SF2">
    <property type="entry name" value="UPF0324 INNER MEMBRANE PROTEIN YEIH"/>
    <property type="match status" value="1"/>
</dbReference>
<dbReference type="PANTHER" id="PTHR30106">
    <property type="entry name" value="INNER MEMBRANE PROTEIN YEIH-RELATED"/>
    <property type="match status" value="1"/>
</dbReference>
<keyword evidence="9" id="KW-1185">Reference proteome</keyword>
<feature type="transmembrane region" description="Helical" evidence="7">
    <location>
        <begin position="70"/>
        <end position="89"/>
    </location>
</feature>
<feature type="transmembrane region" description="Helical" evidence="7">
    <location>
        <begin position="279"/>
        <end position="296"/>
    </location>
</feature>
<evidence type="ECO:0000256" key="7">
    <source>
        <dbReference type="SAM" id="Phobius"/>
    </source>
</evidence>
<feature type="transmembrane region" description="Helical" evidence="7">
    <location>
        <begin position="157"/>
        <end position="176"/>
    </location>
</feature>
<dbReference type="Pfam" id="PF03601">
    <property type="entry name" value="Cons_hypoth698"/>
    <property type="match status" value="1"/>
</dbReference>
<evidence type="ECO:0000256" key="6">
    <source>
        <dbReference type="ARBA" id="ARBA00023136"/>
    </source>
</evidence>
<evidence type="ECO:0000256" key="5">
    <source>
        <dbReference type="ARBA" id="ARBA00022989"/>
    </source>
</evidence>
<accession>A0A1G8FUC7</accession>
<dbReference type="InterPro" id="IPR018383">
    <property type="entry name" value="UPF0324_pro"/>
</dbReference>
<evidence type="ECO:0000256" key="3">
    <source>
        <dbReference type="ARBA" id="ARBA00022475"/>
    </source>
</evidence>
<feature type="transmembrane region" description="Helical" evidence="7">
    <location>
        <begin position="246"/>
        <end position="267"/>
    </location>
</feature>
<evidence type="ECO:0000313" key="8">
    <source>
        <dbReference type="EMBL" id="SDH85728.1"/>
    </source>
</evidence>
<feature type="transmembrane region" description="Helical" evidence="7">
    <location>
        <begin position="41"/>
        <end position="58"/>
    </location>
</feature>
<keyword evidence="5 7" id="KW-1133">Transmembrane helix</keyword>
<dbReference type="Proteomes" id="UP000198822">
    <property type="component" value="Chromosome I"/>
</dbReference>
<feature type="transmembrane region" description="Helical" evidence="7">
    <location>
        <begin position="308"/>
        <end position="329"/>
    </location>
</feature>
<evidence type="ECO:0000256" key="2">
    <source>
        <dbReference type="ARBA" id="ARBA00007977"/>
    </source>
</evidence>
<evidence type="ECO:0000256" key="1">
    <source>
        <dbReference type="ARBA" id="ARBA00004651"/>
    </source>
</evidence>
<proteinExistence type="inferred from homology"/>
<gene>
    <name evidence="8" type="ORF">SAMN04489720_2622</name>
</gene>
<comment type="similarity">
    <text evidence="2">Belongs to the UPF0324 family.</text>
</comment>
<dbReference type="RefSeq" id="WP_157674842.1">
    <property type="nucleotide sequence ID" value="NZ_LT629695.1"/>
</dbReference>
<feature type="transmembrane region" description="Helical" evidence="7">
    <location>
        <begin position="125"/>
        <end position="145"/>
    </location>
</feature>
<keyword evidence="3" id="KW-1003">Cell membrane</keyword>
<dbReference type="STRING" id="399736.SAMN04489720_2622"/>
<dbReference type="OrthoDB" id="9766798at2"/>
<dbReference type="GO" id="GO:0005886">
    <property type="term" value="C:plasma membrane"/>
    <property type="evidence" value="ECO:0007669"/>
    <property type="project" value="UniProtKB-SubCell"/>
</dbReference>
<evidence type="ECO:0000256" key="4">
    <source>
        <dbReference type="ARBA" id="ARBA00022692"/>
    </source>
</evidence>
<organism evidence="8 9">
    <name type="scientific">Agrococcus jejuensis</name>
    <dbReference type="NCBI Taxonomy" id="399736"/>
    <lineage>
        <taxon>Bacteria</taxon>
        <taxon>Bacillati</taxon>
        <taxon>Actinomycetota</taxon>
        <taxon>Actinomycetes</taxon>
        <taxon>Micrococcales</taxon>
        <taxon>Microbacteriaceae</taxon>
        <taxon>Agrococcus</taxon>
    </lineage>
</organism>
<dbReference type="AlphaFoldDB" id="A0A1G8FUC7"/>
<protein>
    <submittedName>
        <fullName evidence="8">Conserved hypothetical integral membrane protein</fullName>
    </submittedName>
</protein>
<sequence length="330" mass="32833">MALVPRSALAGVAACVGVALAGLGIHHALLAAGVDVPWLTLSVLLGLALGQTPLAADARLVPGAKVAGRTLMRAGIVLLGLQVVVADVVALGPVLIVAVVALVGVAFVLTWSLARLAGMSADQRVLMAAGFSICGASAIGAVAQARGASERDQATPVALVTLCGTAAIGVLPLLRVPLGLDDAAFGAWTGASVHDVGQVVATAAIAGPGALALAVVVKLVRVVTLAPMTALVAAQRRRSGDGAGERPPIVPLFVVGFLVAVAVRALVPLPDAVLDVVGFVQQLLLASALVGLLSRVRIVDLVRQDWRGVLVAVGASTGIAAIALAIVQLV</sequence>
<dbReference type="EMBL" id="LT629695">
    <property type="protein sequence ID" value="SDH85728.1"/>
    <property type="molecule type" value="Genomic_DNA"/>
</dbReference>
<evidence type="ECO:0000313" key="9">
    <source>
        <dbReference type="Proteomes" id="UP000198822"/>
    </source>
</evidence>
<name>A0A1G8FUC7_9MICO</name>
<keyword evidence="6 7" id="KW-0472">Membrane</keyword>
<comment type="subcellular location">
    <subcellularLocation>
        <location evidence="1">Cell membrane</location>
        <topology evidence="1">Multi-pass membrane protein</topology>
    </subcellularLocation>
</comment>
<keyword evidence="4 7" id="KW-0812">Transmembrane</keyword>